<dbReference type="Pfam" id="PF02645">
    <property type="entry name" value="DegV"/>
    <property type="match status" value="1"/>
</dbReference>
<keyword evidence="1" id="KW-0446">Lipid-binding</keyword>
<dbReference type="InterPro" id="IPR043168">
    <property type="entry name" value="DegV_C"/>
</dbReference>
<sequence>MSRIGIITDSHSSITQDEADRLGIKILPMPFYIGGECYYEGKNITRNELMEKLINQEDISTSQPSPEDVMNLWDDVLEEYDNILYMPLSSGLSGSYSTAAMLAQEEKYKEKVYVVDHGRISTPLHQSILDALEMIEEGLSANEIKLKLEEAKQKMAIFIAVDDLKYLRRGGRISSGAAVAGQILNIKPILSLDIGILELYKKCRGLQKAKKTMIEDIKTILSEQYSEEFKNGDIHLLAASSADDETTQRWVQDIKEAFPGHEVMCDYLSFGVTCHTGPGALGIGFSCRP</sequence>
<dbReference type="PROSITE" id="PS51482">
    <property type="entry name" value="DEGV"/>
    <property type="match status" value="1"/>
</dbReference>
<dbReference type="AlphaFoldDB" id="A0A6N3FGV4"/>
<dbReference type="NCBIfam" id="TIGR00762">
    <property type="entry name" value="DegV"/>
    <property type="match status" value="1"/>
</dbReference>
<dbReference type="Gene3D" id="3.40.50.10170">
    <property type="match status" value="1"/>
</dbReference>
<dbReference type="Gene3D" id="3.30.1180.10">
    <property type="match status" value="1"/>
</dbReference>
<reference evidence="2" key="1">
    <citation type="submission" date="2019-11" db="EMBL/GenBank/DDBJ databases">
        <authorList>
            <person name="Feng L."/>
        </authorList>
    </citation>
    <scope>NUCLEOTIDE SEQUENCE</scope>
    <source>
        <strain evidence="2">IbartlettiiLFYP30</strain>
    </source>
</reference>
<dbReference type="GO" id="GO:0008289">
    <property type="term" value="F:lipid binding"/>
    <property type="evidence" value="ECO:0007669"/>
    <property type="project" value="UniProtKB-KW"/>
</dbReference>
<dbReference type="InterPro" id="IPR050270">
    <property type="entry name" value="DegV_domain_contain"/>
</dbReference>
<proteinExistence type="predicted"/>
<dbReference type="EMBL" id="CACRUE010000044">
    <property type="protein sequence ID" value="VYU51302.1"/>
    <property type="molecule type" value="Genomic_DNA"/>
</dbReference>
<dbReference type="InterPro" id="IPR003797">
    <property type="entry name" value="DegV"/>
</dbReference>
<evidence type="ECO:0000256" key="1">
    <source>
        <dbReference type="ARBA" id="ARBA00023121"/>
    </source>
</evidence>
<dbReference type="PANTHER" id="PTHR33434:SF2">
    <property type="entry name" value="FATTY ACID-BINDING PROTEIN TM_1468"/>
    <property type="match status" value="1"/>
</dbReference>
<dbReference type="RefSeq" id="WP_156531202.1">
    <property type="nucleotide sequence ID" value="NZ_CACRUE010000044.1"/>
</dbReference>
<protein>
    <submittedName>
        <fullName evidence="2">DegV domain-containing protein</fullName>
    </submittedName>
</protein>
<evidence type="ECO:0000313" key="2">
    <source>
        <dbReference type="EMBL" id="VYU51302.1"/>
    </source>
</evidence>
<dbReference type="PANTHER" id="PTHR33434">
    <property type="entry name" value="DEGV DOMAIN-CONTAINING PROTEIN DR_1986-RELATED"/>
    <property type="match status" value="1"/>
</dbReference>
<name>A0A6N3FGV4_9FIRM</name>
<dbReference type="SUPFAM" id="SSF82549">
    <property type="entry name" value="DAK1/DegV-like"/>
    <property type="match status" value="1"/>
</dbReference>
<accession>A0A6N3FGV4</accession>
<gene>
    <name evidence="2" type="ORF">IBLFYP30_00404</name>
</gene>
<organism evidence="2">
    <name type="scientific">Intestinibacter bartlettii</name>
    <dbReference type="NCBI Taxonomy" id="261299"/>
    <lineage>
        <taxon>Bacteria</taxon>
        <taxon>Bacillati</taxon>
        <taxon>Bacillota</taxon>
        <taxon>Clostridia</taxon>
        <taxon>Peptostreptococcales</taxon>
        <taxon>Peptostreptococcaceae</taxon>
        <taxon>Intestinibacter</taxon>
    </lineage>
</organism>